<gene>
    <name evidence="1" type="ORF">C4B59_15350</name>
</gene>
<evidence type="ECO:0000313" key="2">
    <source>
        <dbReference type="Proteomes" id="UP000248329"/>
    </source>
</evidence>
<organism evidence="1 2">
    <name type="scientific">Candidatus Methanogaster sp</name>
    <dbReference type="NCBI Taxonomy" id="3386292"/>
    <lineage>
        <taxon>Archaea</taxon>
        <taxon>Methanobacteriati</taxon>
        <taxon>Methanobacteriota</taxon>
        <taxon>Stenosarchaea group</taxon>
        <taxon>Methanomicrobia</taxon>
        <taxon>Methanosarcinales</taxon>
        <taxon>ANME-2 cluster</taxon>
        <taxon>Candidatus Methanogasteraceae</taxon>
        <taxon>Candidatus Methanogaster</taxon>
    </lineage>
</organism>
<name>A0AC61KYP6_9EURY</name>
<sequence>MNAVIGLEDGTILHGTGFGSECEVSGELVFTTQFTGYEEALTDPSYKGQILMFAYPLIGNYGVNSDAFQSQGMQAEGLVVREACNHPSHHQYKESIHEFLEREGKPGIAGIDTRHLTIKTREHGTLRAALIVDGGSGSIDGEYAVELACEQPDISEIDLISQVTCKRPYHIEGRGKKVALIDLGIKQNILRSLIERGFDISVFPATATATEVMSAGPDILFLSNGPGDPRKAKGAISAVTELAGTLPITGICLGHQVISLALGCETYKLKFGHRGANQPVKDMQSGKVYISSQNHGFAVDNASIEGTGIKVTQINTNDGTIEGFEHPDLDVLSVQYHPEAHPGPRDTETWFFDRVARIAGD</sequence>
<comment type="caution">
    <text evidence="1">The sequence shown here is derived from an EMBL/GenBank/DDBJ whole genome shotgun (WGS) entry which is preliminary data.</text>
</comment>
<dbReference type="EMBL" id="PQXF01000062">
    <property type="protein sequence ID" value="PXF57383.1"/>
    <property type="molecule type" value="Genomic_DNA"/>
</dbReference>
<evidence type="ECO:0000313" key="1">
    <source>
        <dbReference type="EMBL" id="PXF57383.1"/>
    </source>
</evidence>
<accession>A0AC61KYP6</accession>
<proteinExistence type="predicted"/>
<keyword evidence="1" id="KW-0436">Ligase</keyword>
<reference evidence="1" key="1">
    <citation type="submission" date="2018-01" db="EMBL/GenBank/DDBJ databases">
        <authorList>
            <person name="Krukenberg V."/>
        </authorList>
    </citation>
    <scope>NUCLEOTIDE SEQUENCE</scope>
    <source>
        <strain evidence="1">E20ANME2</strain>
    </source>
</reference>
<protein>
    <submittedName>
        <fullName evidence="1">Carbamoyl phosphate synthase small subunit</fullName>
        <ecNumber evidence="1">6.3.5.5</ecNumber>
    </submittedName>
</protein>
<dbReference type="Proteomes" id="UP000248329">
    <property type="component" value="Unassembled WGS sequence"/>
</dbReference>
<dbReference type="EC" id="6.3.5.5" evidence="1"/>